<dbReference type="PRINTS" id="PR00258">
    <property type="entry name" value="SPERACTRCPTR"/>
</dbReference>
<evidence type="ECO:0000256" key="9">
    <source>
        <dbReference type="ARBA" id="ARBA00023157"/>
    </source>
</evidence>
<feature type="disulfide bond" evidence="11">
    <location>
        <begin position="185"/>
        <end position="195"/>
    </location>
</feature>
<accession>A0A553P538</accession>
<evidence type="ECO:0000313" key="14">
    <source>
        <dbReference type="Proteomes" id="UP000316079"/>
    </source>
</evidence>
<keyword evidence="4" id="KW-0812">Transmembrane</keyword>
<evidence type="ECO:0000313" key="13">
    <source>
        <dbReference type="EMBL" id="TRY72798.1"/>
    </source>
</evidence>
<feature type="domain" description="SRCR" evidence="12">
    <location>
        <begin position="115"/>
        <end position="211"/>
    </location>
</feature>
<keyword evidence="14" id="KW-1185">Reference proteome</keyword>
<dbReference type="InterPro" id="IPR036772">
    <property type="entry name" value="SRCR-like_dom_sf"/>
</dbReference>
<keyword evidence="6" id="KW-0677">Repeat</keyword>
<dbReference type="GO" id="GO:0005886">
    <property type="term" value="C:plasma membrane"/>
    <property type="evidence" value="ECO:0007669"/>
    <property type="project" value="TreeGrafter"/>
</dbReference>
<dbReference type="FunFam" id="3.10.250.10:FF:000016">
    <property type="entry name" value="Scavenger receptor cysteine-rich protein type 12"/>
    <property type="match status" value="1"/>
</dbReference>
<dbReference type="SMART" id="SM00202">
    <property type="entry name" value="SR"/>
    <property type="match status" value="5"/>
</dbReference>
<keyword evidence="5" id="KW-0732">Signal</keyword>
<dbReference type="EMBL" id="SRMA01026748">
    <property type="protein sequence ID" value="TRY72798.1"/>
    <property type="molecule type" value="Genomic_DNA"/>
</dbReference>
<feature type="non-terminal residue" evidence="13">
    <location>
        <position position="890"/>
    </location>
</feature>
<comment type="caution">
    <text evidence="13">The sequence shown here is derived from an EMBL/GenBank/DDBJ whole genome shotgun (WGS) entry which is preliminary data.</text>
</comment>
<dbReference type="STRING" id="623744.A0A553P538"/>
<dbReference type="InterPro" id="IPR001190">
    <property type="entry name" value="SRCR"/>
</dbReference>
<protein>
    <recommendedName>
        <fullName evidence="12">SRCR domain-containing protein</fullName>
    </recommendedName>
</protein>
<comment type="caution">
    <text evidence="11">Lacks conserved residue(s) required for the propagation of feature annotation.</text>
</comment>
<keyword evidence="7" id="KW-1133">Transmembrane helix</keyword>
<feature type="domain" description="SRCR" evidence="12">
    <location>
        <begin position="539"/>
        <end position="585"/>
    </location>
</feature>
<comment type="subcellular location">
    <subcellularLocation>
        <location evidence="1">Membrane</location>
        <topology evidence="1">Single-pass membrane protein</topology>
    </subcellularLocation>
    <subcellularLocation>
        <location evidence="2">Secreted</location>
    </subcellularLocation>
</comment>
<name>A0A553P538_9TELE</name>
<feature type="domain" description="SRCR" evidence="12">
    <location>
        <begin position="377"/>
        <end position="474"/>
    </location>
</feature>
<keyword evidence="10" id="KW-0325">Glycoprotein</keyword>
<evidence type="ECO:0000259" key="12">
    <source>
        <dbReference type="PROSITE" id="PS50287"/>
    </source>
</evidence>
<evidence type="ECO:0000256" key="11">
    <source>
        <dbReference type="PROSITE-ProRule" id="PRU00196"/>
    </source>
</evidence>
<dbReference type="SUPFAM" id="SSF56487">
    <property type="entry name" value="SRCR-like"/>
    <property type="match status" value="8"/>
</dbReference>
<organism evidence="13 14">
    <name type="scientific">Danionella cerebrum</name>
    <dbReference type="NCBI Taxonomy" id="2873325"/>
    <lineage>
        <taxon>Eukaryota</taxon>
        <taxon>Metazoa</taxon>
        <taxon>Chordata</taxon>
        <taxon>Craniata</taxon>
        <taxon>Vertebrata</taxon>
        <taxon>Euteleostomi</taxon>
        <taxon>Actinopterygii</taxon>
        <taxon>Neopterygii</taxon>
        <taxon>Teleostei</taxon>
        <taxon>Ostariophysi</taxon>
        <taxon>Cypriniformes</taxon>
        <taxon>Danionidae</taxon>
        <taxon>Danioninae</taxon>
        <taxon>Danionella</taxon>
    </lineage>
</organism>
<evidence type="ECO:0000256" key="10">
    <source>
        <dbReference type="ARBA" id="ARBA00023180"/>
    </source>
</evidence>
<dbReference type="PANTHER" id="PTHR48071">
    <property type="entry name" value="SRCR DOMAIN-CONTAINING PROTEIN"/>
    <property type="match status" value="1"/>
</dbReference>
<dbReference type="OrthoDB" id="8934573at2759"/>
<feature type="domain" description="SRCR" evidence="12">
    <location>
        <begin position="801"/>
        <end position="890"/>
    </location>
</feature>
<reference evidence="13 14" key="1">
    <citation type="journal article" date="2019" name="Sci. Data">
        <title>Hybrid genome assembly and annotation of Danionella translucida.</title>
        <authorList>
            <person name="Kadobianskyi M."/>
            <person name="Schulze L."/>
            <person name="Schuelke M."/>
            <person name="Judkewitz B."/>
        </authorList>
    </citation>
    <scope>NUCLEOTIDE SEQUENCE [LARGE SCALE GENOMIC DNA]</scope>
    <source>
        <strain evidence="13 14">Bolton</strain>
    </source>
</reference>
<evidence type="ECO:0000256" key="7">
    <source>
        <dbReference type="ARBA" id="ARBA00022989"/>
    </source>
</evidence>
<evidence type="ECO:0000256" key="1">
    <source>
        <dbReference type="ARBA" id="ARBA00004167"/>
    </source>
</evidence>
<feature type="disulfide bond" evidence="11">
    <location>
        <begin position="345"/>
        <end position="355"/>
    </location>
</feature>
<dbReference type="PROSITE" id="PS50287">
    <property type="entry name" value="SRCR_2"/>
    <property type="match status" value="8"/>
</dbReference>
<dbReference type="GO" id="GO:0004252">
    <property type="term" value="F:serine-type endopeptidase activity"/>
    <property type="evidence" value="ECO:0007669"/>
    <property type="project" value="TreeGrafter"/>
</dbReference>
<evidence type="ECO:0000256" key="5">
    <source>
        <dbReference type="ARBA" id="ARBA00022729"/>
    </source>
</evidence>
<feature type="disulfide bond" evidence="11">
    <location>
        <begin position="79"/>
        <end position="89"/>
    </location>
</feature>
<feature type="domain" description="SRCR" evidence="12">
    <location>
        <begin position="714"/>
        <end position="797"/>
    </location>
</feature>
<evidence type="ECO:0000256" key="6">
    <source>
        <dbReference type="ARBA" id="ARBA00022737"/>
    </source>
</evidence>
<dbReference type="Gene3D" id="3.10.250.10">
    <property type="entry name" value="SRCR-like domain"/>
    <property type="match status" value="8"/>
</dbReference>
<evidence type="ECO:0000256" key="8">
    <source>
        <dbReference type="ARBA" id="ARBA00023136"/>
    </source>
</evidence>
<dbReference type="GO" id="GO:0005615">
    <property type="term" value="C:extracellular space"/>
    <property type="evidence" value="ECO:0007669"/>
    <property type="project" value="TreeGrafter"/>
</dbReference>
<feature type="domain" description="SRCR" evidence="12">
    <location>
        <begin position="277"/>
        <end position="372"/>
    </location>
</feature>
<feature type="non-terminal residue" evidence="13">
    <location>
        <position position="1"/>
    </location>
</feature>
<evidence type="ECO:0000256" key="2">
    <source>
        <dbReference type="ARBA" id="ARBA00004613"/>
    </source>
</evidence>
<proteinExistence type="predicted"/>
<dbReference type="PANTHER" id="PTHR48071:SF15">
    <property type="entry name" value="SRCR DOMAIN-CONTAINING PROTEIN"/>
    <property type="match status" value="1"/>
</dbReference>
<evidence type="ECO:0000256" key="3">
    <source>
        <dbReference type="ARBA" id="ARBA00022525"/>
    </source>
</evidence>
<feature type="disulfide bond" evidence="11">
    <location>
        <begin position="874"/>
        <end position="884"/>
    </location>
</feature>
<keyword evidence="8" id="KW-0472">Membrane</keyword>
<feature type="domain" description="SRCR" evidence="12">
    <location>
        <begin position="615"/>
        <end position="711"/>
    </location>
</feature>
<feature type="disulfide bond" evidence="11">
    <location>
        <begin position="445"/>
        <end position="455"/>
    </location>
</feature>
<feature type="domain" description="SRCR" evidence="12">
    <location>
        <begin position="3"/>
        <end position="110"/>
    </location>
</feature>
<sequence>LNVTLRGSESPCEGRLEVYGGHNGISQWGLVCYSGWRRENAEVVCRSLGCGDPVRSGLENTLYKDQLLPKLYLMDQVKCTSEEESLWKCPFVGARVVNCKEGSFVAVKCSGDVKLRLNLNGQTDRCAGVVEFTTHDGIFGVCNSNWDKSKADMICQEIGCGNHSYIPKPGLFKGEPTNHNVLLNCSGNGRFSWQCMERTTNCLDQASVICSEHKKFRLKGSSACSGSVEEFDVQNKSWVPLRKEMRPDEICKQLNCGHNGNLTSYNESNILMCSDTITLRNFTSKCFGEVFVVVNDTEFGVCSASDQTLSRQLGVVVCRELACGEVLDVKAGRVVSNGLLSNVECQGDEEFLWQCLAKRERKHCNVITVVCSGSLDLHLRDGLGRCSGRLEVSWEGSWRSIRSSDWTTANSDMVCQHLSCGKSIPMPKELFVNGKQRELDWNLQCRHSSAKLHECFLKKRSKSENAPVIKVICQAEELLFFEGNTPCRGKVRITSFDGAEPENKKNVSGICHAMQCGNLVSIQTEPNSTYVTCSGSVDVNLRNSRDERCWGTVEVCRGDGCGGVCKNTWTGQESSMVCMDLGCGSPLQGQLKLETEYTEPVRDYSVYCPEGSIKARLEDPRDKCAGKVSLFFAGHWKPVCRESLNQNFYNAVCKELNCGEYEPSVTPRDEPQTKGLVGIQCQENTNSVSECDLKSISWGVRQCTPSYLTCTGRTRLLLYKPEGQCKGPVYMYAQKQTLLVSGQGWGTEEGQKMCTYLQCGDYIKHSVSEISKDGLSKLWNSTYNCSGKDTMWECERHGPLVQLQHQVNIECDGQPAVRLSNDCRGTVLINNETVCASQWNNHMSDDLCNSLGCGKAVHQWSTGVSVGDHWDLSCTGMESLLWQCGPRKNR</sequence>
<dbReference type="GO" id="GO:0031638">
    <property type="term" value="P:zymogen activation"/>
    <property type="evidence" value="ECO:0007669"/>
    <property type="project" value="TreeGrafter"/>
</dbReference>
<keyword evidence="9 11" id="KW-1015">Disulfide bond</keyword>
<keyword evidence="3" id="KW-0964">Secreted</keyword>
<dbReference type="Pfam" id="PF00530">
    <property type="entry name" value="SRCR"/>
    <property type="match status" value="6"/>
</dbReference>
<dbReference type="AlphaFoldDB" id="A0A553P538"/>
<gene>
    <name evidence="13" type="ORF">DNTS_009501</name>
</gene>
<evidence type="ECO:0000256" key="4">
    <source>
        <dbReference type="ARBA" id="ARBA00022692"/>
    </source>
</evidence>
<feature type="disulfide bond" evidence="11">
    <location>
        <begin position="681"/>
        <end position="691"/>
    </location>
</feature>
<dbReference type="Proteomes" id="UP000316079">
    <property type="component" value="Unassembled WGS sequence"/>
</dbReference>